<feature type="non-terminal residue" evidence="1">
    <location>
        <position position="41"/>
    </location>
</feature>
<dbReference type="EMBL" id="AF047053">
    <property type="protein sequence ID" value="AAC03559.1"/>
    <property type="molecule type" value="mRNA"/>
</dbReference>
<protein>
    <submittedName>
        <fullName evidence="1">Proline-rich protein sbPRP1</fullName>
    </submittedName>
</protein>
<evidence type="ECO:0000313" key="1">
    <source>
        <dbReference type="EMBL" id="AAC03559.1"/>
    </source>
</evidence>
<name>O49226_SOYBN</name>
<feature type="non-terminal residue" evidence="1">
    <location>
        <position position="1"/>
    </location>
</feature>
<accession>O49226</accession>
<reference evidence="1" key="2">
    <citation type="submission" date="1998-02" db="EMBL/GenBank/DDBJ databases">
        <authorList>
            <person name="Mahalingam R."/>
            <person name="Knap H.T."/>
        </authorList>
    </citation>
    <scope>NUCLEOTIDE SEQUENCE</scope>
    <source>
        <tissue evidence="1">Roots</tissue>
    </source>
</reference>
<proteinExistence type="evidence at transcript level"/>
<organism evidence="1">
    <name type="scientific">Glycine max</name>
    <name type="common">Soybean</name>
    <name type="synonym">Glycine hispida</name>
    <dbReference type="NCBI Taxonomy" id="3847"/>
    <lineage>
        <taxon>Eukaryota</taxon>
        <taxon>Viridiplantae</taxon>
        <taxon>Streptophyta</taxon>
        <taxon>Embryophyta</taxon>
        <taxon>Tracheophyta</taxon>
        <taxon>Spermatophyta</taxon>
        <taxon>Magnoliopsida</taxon>
        <taxon>eudicotyledons</taxon>
        <taxon>Gunneridae</taxon>
        <taxon>Pentapetalae</taxon>
        <taxon>rosids</taxon>
        <taxon>fabids</taxon>
        <taxon>Fabales</taxon>
        <taxon>Fabaceae</taxon>
        <taxon>Papilionoideae</taxon>
        <taxon>50 kb inversion clade</taxon>
        <taxon>NPAAA clade</taxon>
        <taxon>indigoferoid/millettioid clade</taxon>
        <taxon>Phaseoleae</taxon>
        <taxon>Glycine</taxon>
        <taxon>Glycine subgen. Soja</taxon>
    </lineage>
</organism>
<dbReference type="PIR" id="T06234">
    <property type="entry name" value="T06234"/>
</dbReference>
<sequence>WARQECYGCMNVKRKKKNCVYFVLQVMNKRISLFVCKKKKK</sequence>
<dbReference type="AlphaFoldDB" id="O49226"/>
<reference evidence="1" key="1">
    <citation type="journal article" date="1987" name="J. Biol. Chem.">
        <title>Characterization and sequence analysis of a developmentally regulated putative cell wall protein gene isolated from soybean.</title>
        <authorList>
            <person name="Hong J.C."/>
            <person name="Nagao R.T."/>
            <person name="Key J.L."/>
        </authorList>
    </citation>
    <scope>NUCLEOTIDE SEQUENCE</scope>
    <source>
        <tissue evidence="1">Roots</tissue>
    </source>
</reference>